<dbReference type="RefSeq" id="WP_295370083.1">
    <property type="nucleotide sequence ID" value="NZ_DYUC01000068.1"/>
</dbReference>
<organism evidence="1 2">
    <name type="scientific">Pseudoflavonifractor capillosus</name>
    <dbReference type="NCBI Taxonomy" id="106588"/>
    <lineage>
        <taxon>Bacteria</taxon>
        <taxon>Bacillati</taxon>
        <taxon>Bacillota</taxon>
        <taxon>Clostridia</taxon>
        <taxon>Eubacteriales</taxon>
        <taxon>Oscillospiraceae</taxon>
        <taxon>Pseudoflavonifractor</taxon>
    </lineage>
</organism>
<evidence type="ECO:0008006" key="3">
    <source>
        <dbReference type="Google" id="ProtNLM"/>
    </source>
</evidence>
<reference evidence="1" key="2">
    <citation type="submission" date="2021-09" db="EMBL/GenBank/DDBJ databases">
        <authorList>
            <person name="Gilroy R."/>
        </authorList>
    </citation>
    <scope>NUCLEOTIDE SEQUENCE</scope>
    <source>
        <strain evidence="1">CHK179-5677</strain>
    </source>
</reference>
<sequence>MKYFYGAGKRGPYFEGWQFRHQAPGGETLSLFPLLRIDKAGNTEAVIRVESREGAWSVSCPGESFQASEGLFQIWVQGSLFNRKGLWLDLRSGGITLCGELRYGPFTPLKYDLMGPLGALPVFPMRRGVISMGHRLEGVLLLNGRRIDFTGGAGFIETFRGTGRPSASLWSQSIWREERSNSILVSVERMPTLTGPRINCLCVVLYGGREYRLASYRGASVERWPTEGAVIRQGALRLAVEPEREGAHPPVRYRLWEGDNLLFDHLDPWAGYHCIEEKRGGGA</sequence>
<accession>A0A921MMV9</accession>
<dbReference type="Proteomes" id="UP000760668">
    <property type="component" value="Unassembled WGS sequence"/>
</dbReference>
<gene>
    <name evidence="1" type="ORF">K8V01_07000</name>
</gene>
<protein>
    <recommendedName>
        <fullName evidence="3">Tocopherol cyclase</fullName>
    </recommendedName>
</protein>
<dbReference type="EMBL" id="DYUC01000068">
    <property type="protein sequence ID" value="HJG86749.1"/>
    <property type="molecule type" value="Genomic_DNA"/>
</dbReference>
<evidence type="ECO:0000313" key="2">
    <source>
        <dbReference type="Proteomes" id="UP000760668"/>
    </source>
</evidence>
<proteinExistence type="predicted"/>
<comment type="caution">
    <text evidence="1">The sequence shown here is derived from an EMBL/GenBank/DDBJ whole genome shotgun (WGS) entry which is preliminary data.</text>
</comment>
<evidence type="ECO:0000313" key="1">
    <source>
        <dbReference type="EMBL" id="HJG86749.1"/>
    </source>
</evidence>
<reference evidence="1" key="1">
    <citation type="journal article" date="2021" name="PeerJ">
        <title>Extensive microbial diversity within the chicken gut microbiome revealed by metagenomics and culture.</title>
        <authorList>
            <person name="Gilroy R."/>
            <person name="Ravi A."/>
            <person name="Getino M."/>
            <person name="Pursley I."/>
            <person name="Horton D.L."/>
            <person name="Alikhan N.F."/>
            <person name="Baker D."/>
            <person name="Gharbi K."/>
            <person name="Hall N."/>
            <person name="Watson M."/>
            <person name="Adriaenssens E.M."/>
            <person name="Foster-Nyarko E."/>
            <person name="Jarju S."/>
            <person name="Secka A."/>
            <person name="Antonio M."/>
            <person name="Oren A."/>
            <person name="Chaudhuri R.R."/>
            <person name="La Ragione R."/>
            <person name="Hildebrand F."/>
            <person name="Pallen M.J."/>
        </authorList>
    </citation>
    <scope>NUCLEOTIDE SEQUENCE</scope>
    <source>
        <strain evidence="1">CHK179-5677</strain>
    </source>
</reference>
<dbReference type="AlphaFoldDB" id="A0A921MMV9"/>
<name>A0A921MMV9_9FIRM</name>